<sequence>MHLSSPKRTKNGFEREGQGKSTVTARPYF</sequence>
<evidence type="ECO:0000256" key="1">
    <source>
        <dbReference type="SAM" id="MobiDB-lite"/>
    </source>
</evidence>
<evidence type="ECO:0000313" key="2">
    <source>
        <dbReference type="EMBL" id="JAH37068.1"/>
    </source>
</evidence>
<dbReference type="EMBL" id="GBXM01071509">
    <property type="protein sequence ID" value="JAH37068.1"/>
    <property type="molecule type" value="Transcribed_RNA"/>
</dbReference>
<feature type="compositionally biased region" description="Polar residues" evidence="1">
    <location>
        <begin position="19"/>
        <end position="29"/>
    </location>
</feature>
<proteinExistence type="predicted"/>
<accession>A0A0E9S954</accession>
<feature type="region of interest" description="Disordered" evidence="1">
    <location>
        <begin position="1"/>
        <end position="29"/>
    </location>
</feature>
<organism evidence="2">
    <name type="scientific">Anguilla anguilla</name>
    <name type="common">European freshwater eel</name>
    <name type="synonym">Muraena anguilla</name>
    <dbReference type="NCBI Taxonomy" id="7936"/>
    <lineage>
        <taxon>Eukaryota</taxon>
        <taxon>Metazoa</taxon>
        <taxon>Chordata</taxon>
        <taxon>Craniata</taxon>
        <taxon>Vertebrata</taxon>
        <taxon>Euteleostomi</taxon>
        <taxon>Actinopterygii</taxon>
        <taxon>Neopterygii</taxon>
        <taxon>Teleostei</taxon>
        <taxon>Anguilliformes</taxon>
        <taxon>Anguillidae</taxon>
        <taxon>Anguilla</taxon>
    </lineage>
</organism>
<reference evidence="2" key="1">
    <citation type="submission" date="2014-11" db="EMBL/GenBank/DDBJ databases">
        <authorList>
            <person name="Amaro Gonzalez C."/>
        </authorList>
    </citation>
    <scope>NUCLEOTIDE SEQUENCE</scope>
</reference>
<reference evidence="2" key="2">
    <citation type="journal article" date="2015" name="Fish Shellfish Immunol.">
        <title>Early steps in the European eel (Anguilla anguilla)-Vibrio vulnificus interaction in the gills: Role of the RtxA13 toxin.</title>
        <authorList>
            <person name="Callol A."/>
            <person name="Pajuelo D."/>
            <person name="Ebbesson L."/>
            <person name="Teles M."/>
            <person name="MacKenzie S."/>
            <person name="Amaro C."/>
        </authorList>
    </citation>
    <scope>NUCLEOTIDE SEQUENCE</scope>
</reference>
<name>A0A0E9S954_ANGAN</name>
<feature type="compositionally biased region" description="Basic residues" evidence="1">
    <location>
        <begin position="1"/>
        <end position="10"/>
    </location>
</feature>
<dbReference type="AlphaFoldDB" id="A0A0E9S954"/>
<protein>
    <submittedName>
        <fullName evidence="2">Uncharacterized protein</fullName>
    </submittedName>
</protein>